<evidence type="ECO:0000256" key="10">
    <source>
        <dbReference type="ARBA" id="ARBA00048679"/>
    </source>
</evidence>
<dbReference type="Gene3D" id="3.30.200.20">
    <property type="entry name" value="Phosphorylase Kinase, domain 1"/>
    <property type="match status" value="1"/>
</dbReference>
<sequence>MYSIFPQTACFREERDVLVNGDCQWITTLHYAFQDDNNLYLVMDYYVGGDLLTLLSKFEDRLPEEMAKFYLAEMVLAIDSVHQLHYVHRDIKPDNILLDMNGHIRLADFGSCLKLMEDGTVQSSVAVGTPDYISPEILQAMEDGKGKYGPECDWWSLGVCMYEMLYGETPFYAESLVETYGKIMNHKERFQFPQQITDVSEEAKDLIRRLICSREHRLGQNGIEDFKQHPFFTGIDWDNIRTCEAPYIPEVSSPTDTSNFDVDDDCLKNSETMPPPSHTAFSGHHLPFVGFTYTSKCSLSDRGNLRQLAVDPGKAGQDQLDLDVQRRLEDSLATEAYERRIRRLEQEKLELSRKLQESTQAVQALQHPTGEGPVGPNKEVEIRSLKSEIDILKKQIADSGQMEKQLEDVTSARRDLEDSSKHIKTLEKKMKSLTQERDDLQKGFLEASEKLKSQSKDLKEALSQRELAMQEFSELNEKLTEFRSAKQRLIRQLRDKEEEMESQSQKVEALRLEVRKAERAKKEMEVQAEEQAAEVQKEKKLRERNEQYSRQLEEELEGFKVKQVGSPATLASADQTQEVGRLRAEMEKKTLLYEEELARREAQHSTELKALRKELRDAESQQLNLQKEILMLKDKLDKIRRESGDTVR</sequence>
<evidence type="ECO:0000256" key="9">
    <source>
        <dbReference type="ARBA" id="ARBA00047899"/>
    </source>
</evidence>
<evidence type="ECO:0000256" key="3">
    <source>
        <dbReference type="ARBA" id="ARBA00022553"/>
    </source>
</evidence>
<evidence type="ECO:0000256" key="5">
    <source>
        <dbReference type="ARBA" id="ARBA00022741"/>
    </source>
</evidence>
<reference evidence="14 15" key="1">
    <citation type="submission" date="2021-06" db="EMBL/GenBank/DDBJ databases">
        <authorList>
            <person name="Palmer J.M."/>
        </authorList>
    </citation>
    <scope>NUCLEOTIDE SEQUENCE [LARGE SCALE GENOMIC DNA]</scope>
    <source>
        <strain evidence="14 15">AS_MEX2019</strain>
        <tissue evidence="14">Muscle</tissue>
    </source>
</reference>
<protein>
    <recommendedName>
        <fullName evidence="1">non-specific serine/threonine protein kinase</fullName>
        <ecNumber evidence="1">2.7.11.1</ecNumber>
    </recommendedName>
</protein>
<comment type="catalytic activity">
    <reaction evidence="10">
        <text>L-seryl-[protein] + ATP = O-phospho-L-seryl-[protein] + ADP + H(+)</text>
        <dbReference type="Rhea" id="RHEA:17989"/>
        <dbReference type="Rhea" id="RHEA-COMP:9863"/>
        <dbReference type="Rhea" id="RHEA-COMP:11604"/>
        <dbReference type="ChEBI" id="CHEBI:15378"/>
        <dbReference type="ChEBI" id="CHEBI:29999"/>
        <dbReference type="ChEBI" id="CHEBI:30616"/>
        <dbReference type="ChEBI" id="CHEBI:83421"/>
        <dbReference type="ChEBI" id="CHEBI:456216"/>
        <dbReference type="EC" id="2.7.11.1"/>
    </reaction>
</comment>
<keyword evidence="7" id="KW-0067">ATP-binding</keyword>
<dbReference type="PROSITE" id="PS50011">
    <property type="entry name" value="PROTEIN_KINASE_DOM"/>
    <property type="match status" value="1"/>
</dbReference>
<evidence type="ECO:0000259" key="13">
    <source>
        <dbReference type="PROSITE" id="PS51285"/>
    </source>
</evidence>
<evidence type="ECO:0000256" key="6">
    <source>
        <dbReference type="ARBA" id="ARBA00022777"/>
    </source>
</evidence>
<accession>A0ABV0Y1N9</accession>
<evidence type="ECO:0000256" key="8">
    <source>
        <dbReference type="ARBA" id="ARBA00023054"/>
    </source>
</evidence>
<keyword evidence="2" id="KW-0723">Serine/threonine-protein kinase</keyword>
<dbReference type="EC" id="2.7.11.1" evidence="1"/>
<dbReference type="InterPro" id="IPR008271">
    <property type="entry name" value="Ser/Thr_kinase_AS"/>
</dbReference>
<comment type="caution">
    <text evidence="14">The sequence shown here is derived from an EMBL/GenBank/DDBJ whole genome shotgun (WGS) entry which is preliminary data.</text>
</comment>
<dbReference type="PROSITE" id="PS00108">
    <property type="entry name" value="PROTEIN_KINASE_ST"/>
    <property type="match status" value="1"/>
</dbReference>
<dbReference type="InterPro" id="IPR000961">
    <property type="entry name" value="AGC-kinase_C"/>
</dbReference>
<dbReference type="Pfam" id="PF00069">
    <property type="entry name" value="Pkinase"/>
    <property type="match status" value="1"/>
</dbReference>
<dbReference type="InterPro" id="IPR017892">
    <property type="entry name" value="Pkinase_C"/>
</dbReference>
<proteinExistence type="predicted"/>
<feature type="domain" description="Protein kinase" evidence="12">
    <location>
        <begin position="1"/>
        <end position="232"/>
    </location>
</feature>
<evidence type="ECO:0000313" key="14">
    <source>
        <dbReference type="EMBL" id="MEQ2287636.1"/>
    </source>
</evidence>
<dbReference type="SMART" id="SM00220">
    <property type="entry name" value="S_TKc"/>
    <property type="match status" value="1"/>
</dbReference>
<feature type="coiled-coil region" evidence="11">
    <location>
        <begin position="334"/>
        <end position="361"/>
    </location>
</feature>
<dbReference type="Pfam" id="PF15796">
    <property type="entry name" value="KELK"/>
    <property type="match status" value="1"/>
</dbReference>
<evidence type="ECO:0000256" key="4">
    <source>
        <dbReference type="ARBA" id="ARBA00022679"/>
    </source>
</evidence>
<evidence type="ECO:0000256" key="2">
    <source>
        <dbReference type="ARBA" id="ARBA00022527"/>
    </source>
</evidence>
<feature type="coiled-coil region" evidence="11">
    <location>
        <begin position="409"/>
        <end position="558"/>
    </location>
</feature>
<dbReference type="PANTHER" id="PTHR22988:SF31">
    <property type="entry name" value="SERINE_THREONINE-PROTEIN KINASE MRCK ALPHA"/>
    <property type="match status" value="1"/>
</dbReference>
<dbReference type="InterPro" id="IPR011009">
    <property type="entry name" value="Kinase-like_dom_sf"/>
</dbReference>
<dbReference type="InterPro" id="IPR031597">
    <property type="entry name" value="KELK"/>
</dbReference>
<dbReference type="Pfam" id="PF00433">
    <property type="entry name" value="Pkinase_C"/>
    <property type="match status" value="1"/>
</dbReference>
<keyword evidence="3" id="KW-0597">Phosphoprotein</keyword>
<name>A0ABV0Y1N9_9TELE</name>
<dbReference type="Proteomes" id="UP001469553">
    <property type="component" value="Unassembled WGS sequence"/>
</dbReference>
<feature type="domain" description="AGC-kinase C-terminal" evidence="13">
    <location>
        <begin position="233"/>
        <end position="303"/>
    </location>
</feature>
<evidence type="ECO:0000313" key="15">
    <source>
        <dbReference type="Proteomes" id="UP001469553"/>
    </source>
</evidence>
<keyword evidence="5" id="KW-0547">Nucleotide-binding</keyword>
<dbReference type="PROSITE" id="PS51285">
    <property type="entry name" value="AGC_KINASE_CTER"/>
    <property type="match status" value="1"/>
</dbReference>
<evidence type="ECO:0000256" key="11">
    <source>
        <dbReference type="SAM" id="Coils"/>
    </source>
</evidence>
<keyword evidence="15" id="KW-1185">Reference proteome</keyword>
<dbReference type="SUPFAM" id="SSF56112">
    <property type="entry name" value="Protein kinase-like (PK-like)"/>
    <property type="match status" value="1"/>
</dbReference>
<evidence type="ECO:0000256" key="7">
    <source>
        <dbReference type="ARBA" id="ARBA00022840"/>
    </source>
</evidence>
<evidence type="ECO:0000259" key="12">
    <source>
        <dbReference type="PROSITE" id="PS50011"/>
    </source>
</evidence>
<dbReference type="CDD" id="cd05597">
    <property type="entry name" value="STKc_DMPK_like"/>
    <property type="match status" value="1"/>
</dbReference>
<evidence type="ECO:0000256" key="1">
    <source>
        <dbReference type="ARBA" id="ARBA00012513"/>
    </source>
</evidence>
<feature type="coiled-coil region" evidence="11">
    <location>
        <begin position="594"/>
        <end position="642"/>
    </location>
</feature>
<dbReference type="EMBL" id="JAHRIP010019816">
    <property type="protein sequence ID" value="MEQ2287636.1"/>
    <property type="molecule type" value="Genomic_DNA"/>
</dbReference>
<organism evidence="14 15">
    <name type="scientific">Ameca splendens</name>
    <dbReference type="NCBI Taxonomy" id="208324"/>
    <lineage>
        <taxon>Eukaryota</taxon>
        <taxon>Metazoa</taxon>
        <taxon>Chordata</taxon>
        <taxon>Craniata</taxon>
        <taxon>Vertebrata</taxon>
        <taxon>Euteleostomi</taxon>
        <taxon>Actinopterygii</taxon>
        <taxon>Neopterygii</taxon>
        <taxon>Teleostei</taxon>
        <taxon>Neoteleostei</taxon>
        <taxon>Acanthomorphata</taxon>
        <taxon>Ovalentaria</taxon>
        <taxon>Atherinomorphae</taxon>
        <taxon>Cyprinodontiformes</taxon>
        <taxon>Goodeidae</taxon>
        <taxon>Ameca</taxon>
    </lineage>
</organism>
<dbReference type="InterPro" id="IPR050839">
    <property type="entry name" value="Rho-assoc_Ser/Thr_Kinase"/>
</dbReference>
<dbReference type="SMART" id="SM00133">
    <property type="entry name" value="S_TK_X"/>
    <property type="match status" value="1"/>
</dbReference>
<dbReference type="InterPro" id="IPR000719">
    <property type="entry name" value="Prot_kinase_dom"/>
</dbReference>
<comment type="catalytic activity">
    <reaction evidence="9">
        <text>L-threonyl-[protein] + ATP = O-phospho-L-threonyl-[protein] + ADP + H(+)</text>
        <dbReference type="Rhea" id="RHEA:46608"/>
        <dbReference type="Rhea" id="RHEA-COMP:11060"/>
        <dbReference type="Rhea" id="RHEA-COMP:11605"/>
        <dbReference type="ChEBI" id="CHEBI:15378"/>
        <dbReference type="ChEBI" id="CHEBI:30013"/>
        <dbReference type="ChEBI" id="CHEBI:30616"/>
        <dbReference type="ChEBI" id="CHEBI:61977"/>
        <dbReference type="ChEBI" id="CHEBI:456216"/>
        <dbReference type="EC" id="2.7.11.1"/>
    </reaction>
</comment>
<gene>
    <name evidence="14" type="primary">CDC42BPA_1</name>
    <name evidence="14" type="ORF">AMECASPLE_014709</name>
</gene>
<keyword evidence="6 14" id="KW-0418">Kinase</keyword>
<dbReference type="PANTHER" id="PTHR22988">
    <property type="entry name" value="MYOTONIC DYSTROPHY S/T KINASE-RELATED"/>
    <property type="match status" value="1"/>
</dbReference>
<keyword evidence="8 11" id="KW-0175">Coiled coil</keyword>
<keyword evidence="4" id="KW-0808">Transferase</keyword>
<dbReference type="GO" id="GO:0016301">
    <property type="term" value="F:kinase activity"/>
    <property type="evidence" value="ECO:0007669"/>
    <property type="project" value="UniProtKB-KW"/>
</dbReference>
<dbReference type="Gene3D" id="1.10.510.10">
    <property type="entry name" value="Transferase(Phosphotransferase) domain 1"/>
    <property type="match status" value="1"/>
</dbReference>